<evidence type="ECO:0000313" key="14">
    <source>
        <dbReference type="EMBL" id="QGU00009.1"/>
    </source>
</evidence>
<dbReference type="EMBL" id="CP046457">
    <property type="protein sequence ID" value="QGU00009.1"/>
    <property type="molecule type" value="Genomic_DNA"/>
</dbReference>
<evidence type="ECO:0000256" key="11">
    <source>
        <dbReference type="ARBA" id="ARBA00023136"/>
    </source>
</evidence>
<feature type="transmembrane region" description="Helical" evidence="13">
    <location>
        <begin position="42"/>
        <end position="65"/>
    </location>
</feature>
<dbReference type="Proteomes" id="UP000426444">
    <property type="component" value="Chromosome"/>
</dbReference>
<evidence type="ECO:0000256" key="12">
    <source>
        <dbReference type="ARBA" id="ARBA00031636"/>
    </source>
</evidence>
<keyword evidence="7" id="KW-1003">Cell membrane</keyword>
<gene>
    <name evidence="14" type="ORF">SYNTR_1415</name>
</gene>
<keyword evidence="8 13" id="KW-0812">Transmembrane</keyword>
<dbReference type="PANTHER" id="PTHR43298:SF2">
    <property type="entry name" value="FMN_FAD EXPORTER YEEO-RELATED"/>
    <property type="match status" value="1"/>
</dbReference>
<evidence type="ECO:0000256" key="13">
    <source>
        <dbReference type="SAM" id="Phobius"/>
    </source>
</evidence>
<keyword evidence="10" id="KW-0406">Ion transport</keyword>
<dbReference type="InterPro" id="IPR002528">
    <property type="entry name" value="MATE_fam"/>
</dbReference>
<dbReference type="PIRSF" id="PIRSF006603">
    <property type="entry name" value="DinF"/>
    <property type="match status" value="1"/>
</dbReference>
<evidence type="ECO:0000256" key="3">
    <source>
        <dbReference type="ARBA" id="ARBA00010199"/>
    </source>
</evidence>
<dbReference type="GO" id="GO:0005886">
    <property type="term" value="C:plasma membrane"/>
    <property type="evidence" value="ECO:0007669"/>
    <property type="project" value="UniProtKB-SubCell"/>
</dbReference>
<organism evidence="14 15">
    <name type="scientific">Candidatus Syntrophocurvum alkaliphilum</name>
    <dbReference type="NCBI Taxonomy" id="2293317"/>
    <lineage>
        <taxon>Bacteria</taxon>
        <taxon>Bacillati</taxon>
        <taxon>Bacillota</taxon>
        <taxon>Clostridia</taxon>
        <taxon>Eubacteriales</taxon>
        <taxon>Syntrophomonadaceae</taxon>
        <taxon>Candidatus Syntrophocurvum</taxon>
    </lineage>
</organism>
<evidence type="ECO:0000256" key="10">
    <source>
        <dbReference type="ARBA" id="ARBA00023065"/>
    </source>
</evidence>
<evidence type="ECO:0000256" key="2">
    <source>
        <dbReference type="ARBA" id="ARBA00004651"/>
    </source>
</evidence>
<evidence type="ECO:0000256" key="4">
    <source>
        <dbReference type="ARBA" id="ARBA00020268"/>
    </source>
</evidence>
<feature type="transmembrane region" description="Helical" evidence="13">
    <location>
        <begin position="350"/>
        <end position="371"/>
    </location>
</feature>
<evidence type="ECO:0000313" key="15">
    <source>
        <dbReference type="Proteomes" id="UP000426444"/>
    </source>
</evidence>
<keyword evidence="6" id="KW-0050">Antiport</keyword>
<keyword evidence="9 13" id="KW-1133">Transmembrane helix</keyword>
<dbReference type="RefSeq" id="WP_156203845.1">
    <property type="nucleotide sequence ID" value="NZ_CP046457.1"/>
</dbReference>
<feature type="transmembrane region" description="Helical" evidence="13">
    <location>
        <begin position="280"/>
        <end position="300"/>
    </location>
</feature>
<dbReference type="Pfam" id="PF01554">
    <property type="entry name" value="MatE"/>
    <property type="match status" value="2"/>
</dbReference>
<keyword evidence="15" id="KW-1185">Reference proteome</keyword>
<protein>
    <recommendedName>
        <fullName evidence="4">Probable multidrug resistance protein NorM</fullName>
    </recommendedName>
    <alternativeName>
        <fullName evidence="12">Multidrug-efflux transporter</fullName>
    </alternativeName>
</protein>
<evidence type="ECO:0000256" key="1">
    <source>
        <dbReference type="ARBA" id="ARBA00003408"/>
    </source>
</evidence>
<feature type="transmembrane region" description="Helical" evidence="13">
    <location>
        <begin position="413"/>
        <end position="435"/>
    </location>
</feature>
<feature type="transmembrane region" description="Helical" evidence="13">
    <location>
        <begin position="233"/>
        <end position="260"/>
    </location>
</feature>
<dbReference type="GO" id="GO:0006811">
    <property type="term" value="P:monoatomic ion transport"/>
    <property type="evidence" value="ECO:0007669"/>
    <property type="project" value="UniProtKB-KW"/>
</dbReference>
<dbReference type="NCBIfam" id="TIGR00797">
    <property type="entry name" value="matE"/>
    <property type="match status" value="1"/>
</dbReference>
<comment type="subcellular location">
    <subcellularLocation>
        <location evidence="2">Cell membrane</location>
        <topology evidence="2">Multi-pass membrane protein</topology>
    </subcellularLocation>
</comment>
<comment type="function">
    <text evidence="1">Multidrug efflux pump.</text>
</comment>
<name>A0A6I6DB84_9FIRM</name>
<evidence type="ECO:0000256" key="5">
    <source>
        <dbReference type="ARBA" id="ARBA00022448"/>
    </source>
</evidence>
<feature type="transmembrane region" description="Helical" evidence="13">
    <location>
        <begin position="312"/>
        <end position="330"/>
    </location>
</feature>
<feature type="transmembrane region" description="Helical" evidence="13">
    <location>
        <begin position="86"/>
        <end position="109"/>
    </location>
</feature>
<dbReference type="OrthoDB" id="9811110at2"/>
<keyword evidence="11 13" id="KW-0472">Membrane</keyword>
<dbReference type="InterPro" id="IPR048279">
    <property type="entry name" value="MdtK-like"/>
</dbReference>
<dbReference type="InterPro" id="IPR050222">
    <property type="entry name" value="MATE_MdtK"/>
</dbReference>
<dbReference type="AlphaFoldDB" id="A0A6I6DB84"/>
<accession>A0A6I6DB84</accession>
<reference evidence="15" key="1">
    <citation type="journal article" date="2019" name="Microbiology">
        <title>Complete Genome Sequence of an Uncultured Bacterium of the Candidate Phylum Bipolaricaulota.</title>
        <authorList>
            <person name="Kadnikov V.V."/>
            <person name="Mardanov A.V."/>
            <person name="Beletsky A.V."/>
            <person name="Frank Y.A."/>
            <person name="Karnachuk O.V."/>
            <person name="Ravin N.V."/>
        </authorList>
    </citation>
    <scope>NUCLEOTIDE SEQUENCE [LARGE SCALE GENOMIC DNA]</scope>
</reference>
<keyword evidence="5" id="KW-0813">Transport</keyword>
<dbReference type="GO" id="GO:0042910">
    <property type="term" value="F:xenobiotic transmembrane transporter activity"/>
    <property type="evidence" value="ECO:0007669"/>
    <property type="project" value="InterPro"/>
</dbReference>
<sequence>MAHDSVGLLLAKLSFPAMAGMMLYAMFSLIDTYFVAKLGPTALAALTLSLPVNLLIISVGSATGIGLTSLISRTLGRGDVKHADNIAWHGIIIAVLYGILFLFFGLKYIDNILFFLGCGPDIFLLSKQYLTVILLGCVFIFIPMMVGNIIQGEGNTLIPMLVALLGIALNVLFDPIFMFGFGPIPGLGIQGAAIATVLAQATASTMIIIIILKRRDLLTWSFKNFKPSLRVILGIYKVGIPTMIMEIAGVFIMILLNRILAGYSYTSVAALGIFLRIRSLVYMPIFGLSQGTMPIAGFAYGSGNNDRVKETILKASAISFILLGIAWTIIQYNATWIISFFSDDPALTLVGVKCLQIATLFMPLIGPLVILNTVFQALGKGMIAMWLSLIRQLIIFIPLLLILPQYLDLNGVWYAFSLSELLSVVVAIPFFIYLWRQLEKSNRVTVFMLFKQGYLLQRIWAWLKW</sequence>
<proteinExistence type="inferred from homology"/>
<dbReference type="PANTHER" id="PTHR43298">
    <property type="entry name" value="MULTIDRUG RESISTANCE PROTEIN NORM-RELATED"/>
    <property type="match status" value="1"/>
</dbReference>
<evidence type="ECO:0000256" key="8">
    <source>
        <dbReference type="ARBA" id="ARBA00022692"/>
    </source>
</evidence>
<evidence type="ECO:0000256" key="6">
    <source>
        <dbReference type="ARBA" id="ARBA00022449"/>
    </source>
</evidence>
<feature type="transmembrane region" description="Helical" evidence="13">
    <location>
        <begin position="129"/>
        <end position="150"/>
    </location>
</feature>
<comment type="similarity">
    <text evidence="3">Belongs to the multi antimicrobial extrusion (MATE) (TC 2.A.66.1) family.</text>
</comment>
<feature type="transmembrane region" description="Helical" evidence="13">
    <location>
        <begin position="7"/>
        <end position="30"/>
    </location>
</feature>
<dbReference type="GO" id="GO:0015297">
    <property type="term" value="F:antiporter activity"/>
    <property type="evidence" value="ECO:0007669"/>
    <property type="project" value="UniProtKB-KW"/>
</dbReference>
<evidence type="ECO:0000256" key="9">
    <source>
        <dbReference type="ARBA" id="ARBA00022989"/>
    </source>
</evidence>
<feature type="transmembrane region" description="Helical" evidence="13">
    <location>
        <begin position="157"/>
        <end position="181"/>
    </location>
</feature>
<feature type="transmembrane region" description="Helical" evidence="13">
    <location>
        <begin position="187"/>
        <end position="212"/>
    </location>
</feature>
<feature type="transmembrane region" description="Helical" evidence="13">
    <location>
        <begin position="383"/>
        <end position="407"/>
    </location>
</feature>
<evidence type="ECO:0000256" key="7">
    <source>
        <dbReference type="ARBA" id="ARBA00022475"/>
    </source>
</evidence>
<dbReference type="KEGG" id="salq:SYNTR_1415"/>